<dbReference type="EMBL" id="ABDF02000082">
    <property type="protein sequence ID" value="EHK19711.1"/>
    <property type="molecule type" value="Genomic_DNA"/>
</dbReference>
<evidence type="ECO:0000313" key="6">
    <source>
        <dbReference type="EMBL" id="EHK19711.1"/>
    </source>
</evidence>
<proteinExistence type="predicted"/>
<dbReference type="GeneID" id="25791860"/>
<organism evidence="6 7">
    <name type="scientific">Hypocrea virens (strain Gv29-8 / FGSC 10586)</name>
    <name type="common">Gliocladium virens</name>
    <name type="synonym">Trichoderma virens</name>
    <dbReference type="NCBI Taxonomy" id="413071"/>
    <lineage>
        <taxon>Eukaryota</taxon>
        <taxon>Fungi</taxon>
        <taxon>Dikarya</taxon>
        <taxon>Ascomycota</taxon>
        <taxon>Pezizomycotina</taxon>
        <taxon>Sordariomycetes</taxon>
        <taxon>Hypocreomycetidae</taxon>
        <taxon>Hypocreales</taxon>
        <taxon>Hypocreaceae</taxon>
        <taxon>Trichoderma</taxon>
    </lineage>
</organism>
<feature type="transmembrane region" description="Helical" evidence="5">
    <location>
        <begin position="249"/>
        <end position="269"/>
    </location>
</feature>
<evidence type="ECO:0000256" key="5">
    <source>
        <dbReference type="SAM" id="Phobius"/>
    </source>
</evidence>
<comment type="caution">
    <text evidence="6">The sequence shown here is derived from an EMBL/GenBank/DDBJ whole genome shotgun (WGS) entry which is preliminary data.</text>
</comment>
<dbReference type="eggNOG" id="ENOG502RNSS">
    <property type="taxonomic scope" value="Eukaryota"/>
</dbReference>
<keyword evidence="2 5" id="KW-0812">Transmembrane</keyword>
<comment type="subcellular location">
    <subcellularLocation>
        <location evidence="1">Membrane</location>
        <topology evidence="1">Multi-pass membrane protein</topology>
    </subcellularLocation>
</comment>
<sequence>MAAGDPVLYSLYVYAPNRGAPIFFAVAFAISAVFHIWQCWRYKAFRMIGLHSVCAVFFTVGFIFREYASYHYIYTATEGPPLIIFILSQVFIYICPPLLELSNYHILGRIFYYVPHCAPIPASRVLITFGGLMALVETLNAVGAALSANPSASPSQQSLASNLIIAVLVIQLGVILIFICLAAMFHTRCTRAAVQTKAVNTMLITLYTSMTLIFIRCIYRLVEHTGNTKIDIADIEALRLLSPLLRYEVFFYIFEATLMLLNSVLWNVWNPGRFLPKNIHTYLAQDGSEATVEEIPDNRSLPAKIANVVTFGILCRRKTTTVRFEELAEYDRNELASTHITK</sequence>
<dbReference type="HOGENOM" id="CLU_033465_0_1_1"/>
<evidence type="ECO:0008006" key="8">
    <source>
        <dbReference type="Google" id="ProtNLM"/>
    </source>
</evidence>
<dbReference type="STRING" id="413071.G9N029"/>
<dbReference type="RefSeq" id="XP_013953912.1">
    <property type="nucleotide sequence ID" value="XM_014098437.1"/>
</dbReference>
<feature type="transmembrane region" description="Helical" evidence="5">
    <location>
        <begin position="20"/>
        <end position="37"/>
    </location>
</feature>
<feature type="transmembrane region" description="Helical" evidence="5">
    <location>
        <begin position="44"/>
        <end position="64"/>
    </location>
</feature>
<dbReference type="InterPro" id="IPR007568">
    <property type="entry name" value="RTA1"/>
</dbReference>
<dbReference type="Proteomes" id="UP000007115">
    <property type="component" value="Unassembled WGS sequence"/>
</dbReference>
<protein>
    <recommendedName>
        <fullName evidence="8">RTA1 domain protein</fullName>
    </recommendedName>
</protein>
<reference evidence="6 7" key="1">
    <citation type="journal article" date="2011" name="Genome Biol.">
        <title>Comparative genome sequence analysis underscores mycoparasitism as the ancestral life style of Trichoderma.</title>
        <authorList>
            <person name="Kubicek C.P."/>
            <person name="Herrera-Estrella A."/>
            <person name="Seidl-Seiboth V."/>
            <person name="Martinez D.A."/>
            <person name="Druzhinina I.S."/>
            <person name="Thon M."/>
            <person name="Zeilinger S."/>
            <person name="Casas-Flores S."/>
            <person name="Horwitz B.A."/>
            <person name="Mukherjee P.K."/>
            <person name="Mukherjee M."/>
            <person name="Kredics L."/>
            <person name="Alcaraz L.D."/>
            <person name="Aerts A."/>
            <person name="Antal Z."/>
            <person name="Atanasova L."/>
            <person name="Cervantes-Badillo M.G."/>
            <person name="Challacombe J."/>
            <person name="Chertkov O."/>
            <person name="McCluskey K."/>
            <person name="Coulpier F."/>
            <person name="Deshpande N."/>
            <person name="von Doehren H."/>
            <person name="Ebbole D.J."/>
            <person name="Esquivel-Naranjo E.U."/>
            <person name="Fekete E."/>
            <person name="Flipphi M."/>
            <person name="Glaser F."/>
            <person name="Gomez-Rodriguez E.Y."/>
            <person name="Gruber S."/>
            <person name="Han C."/>
            <person name="Henrissat B."/>
            <person name="Hermosa R."/>
            <person name="Hernandez-Onate M."/>
            <person name="Karaffa L."/>
            <person name="Kosti I."/>
            <person name="Le Crom S."/>
            <person name="Lindquist E."/>
            <person name="Lucas S."/>
            <person name="Luebeck M."/>
            <person name="Luebeck P.S."/>
            <person name="Margeot A."/>
            <person name="Metz B."/>
            <person name="Misra M."/>
            <person name="Nevalainen H."/>
            <person name="Omann M."/>
            <person name="Packer N."/>
            <person name="Perrone G."/>
            <person name="Uresti-Rivera E.E."/>
            <person name="Salamov A."/>
            <person name="Schmoll M."/>
            <person name="Seiboth B."/>
            <person name="Shapiro H."/>
            <person name="Sukno S."/>
            <person name="Tamayo-Ramos J.A."/>
            <person name="Tisch D."/>
            <person name="Wiest A."/>
            <person name="Wilkinson H.H."/>
            <person name="Zhang M."/>
            <person name="Coutinho P.M."/>
            <person name="Kenerley C.M."/>
            <person name="Monte E."/>
            <person name="Baker S.E."/>
            <person name="Grigoriev I.V."/>
        </authorList>
    </citation>
    <scope>NUCLEOTIDE SEQUENCE [LARGE SCALE GENOMIC DNA]</scope>
    <source>
        <strain evidence="7">Gv29-8 / FGSC 10586</strain>
    </source>
</reference>
<evidence type="ECO:0000256" key="3">
    <source>
        <dbReference type="ARBA" id="ARBA00022989"/>
    </source>
</evidence>
<dbReference type="OrthoDB" id="3358017at2759"/>
<accession>G9N029</accession>
<dbReference type="OMA" id="QVFIYVC"/>
<dbReference type="GO" id="GO:0016020">
    <property type="term" value="C:membrane"/>
    <property type="evidence" value="ECO:0007669"/>
    <property type="project" value="UniProtKB-SubCell"/>
</dbReference>
<evidence type="ECO:0000256" key="2">
    <source>
        <dbReference type="ARBA" id="ARBA00022692"/>
    </source>
</evidence>
<dbReference type="AlphaFoldDB" id="G9N029"/>
<evidence type="ECO:0000256" key="4">
    <source>
        <dbReference type="ARBA" id="ARBA00023136"/>
    </source>
</evidence>
<evidence type="ECO:0000313" key="7">
    <source>
        <dbReference type="Proteomes" id="UP000007115"/>
    </source>
</evidence>
<dbReference type="PANTHER" id="PTHR31465">
    <property type="entry name" value="PROTEIN RTA1-RELATED"/>
    <property type="match status" value="1"/>
</dbReference>
<evidence type="ECO:0000256" key="1">
    <source>
        <dbReference type="ARBA" id="ARBA00004141"/>
    </source>
</evidence>
<dbReference type="InParanoid" id="G9N029"/>
<keyword evidence="3 5" id="KW-1133">Transmembrane helix</keyword>
<feature type="transmembrane region" description="Helical" evidence="5">
    <location>
        <begin position="84"/>
        <end position="104"/>
    </location>
</feature>
<feature type="transmembrane region" description="Helical" evidence="5">
    <location>
        <begin position="198"/>
        <end position="222"/>
    </location>
</feature>
<dbReference type="VEuPathDB" id="FungiDB:TRIVIDRAFT_224400"/>
<gene>
    <name evidence="6" type="ORF">TRIVIDRAFT_224400</name>
</gene>
<feature type="transmembrane region" description="Helical" evidence="5">
    <location>
        <begin position="159"/>
        <end position="186"/>
    </location>
</feature>
<keyword evidence="4 5" id="KW-0472">Membrane</keyword>
<dbReference type="Pfam" id="PF04479">
    <property type="entry name" value="RTA1"/>
    <property type="match status" value="1"/>
</dbReference>
<keyword evidence="7" id="KW-1185">Reference proteome</keyword>
<dbReference type="PANTHER" id="PTHR31465:SF34">
    <property type="entry name" value="DOMAIN PROTEIN, PUTATIVE (AFU_ORTHOLOGUE AFUA_3G00480)-RELATED"/>
    <property type="match status" value="1"/>
</dbReference>
<name>G9N029_HYPVG</name>
<feature type="transmembrane region" description="Helical" evidence="5">
    <location>
        <begin position="125"/>
        <end position="147"/>
    </location>
</feature>